<sequence length="526" mass="56367">MKYLVFLLLFFPGIVSGHVGSPGVVFEGNAGPYAVQVFVQPPDVIPGTAKVTVLVGAPGVHTLSLKPVYFFAGDEGSPKADPAPPVPGEAGRYEGTIWFMEDGSASVSVSIDGPQGKGSVIVPVAAISTATRTMPYVTGWVLAGLGVLLIGLMTTLFGASISDSLLKPGERDTPGTRRKRIAGSAVGATLCIGLVAIGHNWWGSWANEYRRHLYKPYQATTQAAIRDNVPYLQLTIDSASAKGRSLSYLVPDHGKLMHLFLLRQGSMDAFAHLHPTRRDSLHFEAALPKLPPGRYLVYADMLRLQGLAYTVTDTLDIPPLPSGNASAGDPEDTYAVTSAINRNQTLVKDQAITVCGKPGVKIALQDGSSIVWEATGPLQAGKPYSLNFTVTAPDGKPAVLQPYLGMTGHAAVFKDDGSVYIHLHPTGTFSAASQQIMESRIAEKSTFPAKLPSPDVFRDSIDRVMARLHTLPEAQRDSLLMPGMAHSHKNHLAIPYAFPTPGSYRLWLQVKRNGKVLTGVFDARVL</sequence>
<protein>
    <submittedName>
        <fullName evidence="2">Uncharacterized protein</fullName>
    </submittedName>
</protein>
<dbReference type="RefSeq" id="WP_093203018.1">
    <property type="nucleotide sequence ID" value="NZ_FNGS01000005.1"/>
</dbReference>
<feature type="transmembrane region" description="Helical" evidence="1">
    <location>
        <begin position="181"/>
        <end position="202"/>
    </location>
</feature>
<keyword evidence="1" id="KW-0472">Membrane</keyword>
<reference evidence="2 3" key="1">
    <citation type="submission" date="2016-10" db="EMBL/GenBank/DDBJ databases">
        <authorList>
            <person name="de Groot N.N."/>
        </authorList>
    </citation>
    <scope>NUCLEOTIDE SEQUENCE [LARGE SCALE GENOMIC DNA]</scope>
    <source>
        <strain evidence="2 3">DSM 21668</strain>
    </source>
</reference>
<proteinExistence type="predicted"/>
<accession>A0A1G9R1V4</accession>
<keyword evidence="3" id="KW-1185">Reference proteome</keyword>
<dbReference type="AlphaFoldDB" id="A0A1G9R1V4"/>
<dbReference type="Proteomes" id="UP000198901">
    <property type="component" value="Unassembled WGS sequence"/>
</dbReference>
<evidence type="ECO:0000313" key="3">
    <source>
        <dbReference type="Proteomes" id="UP000198901"/>
    </source>
</evidence>
<dbReference type="STRING" id="563176.SAMN04488090_2696"/>
<keyword evidence="1" id="KW-0812">Transmembrane</keyword>
<gene>
    <name evidence="2" type="ORF">SAMN04488090_2696</name>
</gene>
<organism evidence="2 3">
    <name type="scientific">Siphonobacter aquaeclarae</name>
    <dbReference type="NCBI Taxonomy" id="563176"/>
    <lineage>
        <taxon>Bacteria</taxon>
        <taxon>Pseudomonadati</taxon>
        <taxon>Bacteroidota</taxon>
        <taxon>Cytophagia</taxon>
        <taxon>Cytophagales</taxon>
        <taxon>Cytophagaceae</taxon>
        <taxon>Siphonobacter</taxon>
    </lineage>
</organism>
<dbReference type="EMBL" id="FNGS01000005">
    <property type="protein sequence ID" value="SDM17224.1"/>
    <property type="molecule type" value="Genomic_DNA"/>
</dbReference>
<dbReference type="OrthoDB" id="128043at2"/>
<evidence type="ECO:0000313" key="2">
    <source>
        <dbReference type="EMBL" id="SDM17224.1"/>
    </source>
</evidence>
<keyword evidence="1" id="KW-1133">Transmembrane helix</keyword>
<name>A0A1G9R1V4_9BACT</name>
<evidence type="ECO:0000256" key="1">
    <source>
        <dbReference type="SAM" id="Phobius"/>
    </source>
</evidence>
<feature type="transmembrane region" description="Helical" evidence="1">
    <location>
        <begin position="140"/>
        <end position="161"/>
    </location>
</feature>